<dbReference type="CDD" id="cd15831">
    <property type="entry name" value="BTAD"/>
    <property type="match status" value="1"/>
</dbReference>
<gene>
    <name evidence="8" type="ORF">ACFYXI_09760</name>
</gene>
<keyword evidence="9" id="KW-1185">Reference proteome</keyword>
<name>A0ABW6SNV6_9ACTN</name>
<accession>A0ABW6SNV6</accession>
<evidence type="ECO:0000256" key="2">
    <source>
        <dbReference type="ARBA" id="ARBA00023015"/>
    </source>
</evidence>
<sequence length="1002" mass="108460">MFMLLGPLEIRADGRALKLGSPRQRTILTMLLLAPNRVVSVDSLIEAVWPQGAPTTARNQVAICVAGLRKVFKDAVGTADLIVTSHPGYTLHSLGHRIDVVDFEERVARARDAAGAGRTAEACDLFAEAITLWRGRALDGVTGSRIEEEAARLEEARLDAYEQHAGLQIQLGRHHALLSELSALVKAHPLREQSRAHLMLAHYRSGRRAEALAVFREGRDLLVEELGIEPGPVLQGLHGLVLRDSPELTQPLANPAPSPSTDVPAQLPVDSASFTGRAGELRALDRMLDERLGRSPLAVAAISGVGGVGKTALAVHWANQVAGRFPDGQLFTDLRGYDEKDDPVPPAAVLDRFLRALGVAGPQIPADLDNRAALYRSVLSGKRVLIVLDNARSFQQIRPLLPGSGRCCVLITGRDGIDDLIGDYAVLQIGLNVMAPDEAAALLAEVAGEARIGADPAATARLGVLCDRLPLGLRIAGARLAAKPHWSVRSLVSRLENQRRRLDELSPREGGVRASFRLSYRDLPPAAQRLYRRLGLLTVPDFAAWVGAALLDITDPVEAENLLEQLVDAHLLEVAWGSGPATRYRFLDLLRLFSWECAQAEEGEEERAAALERAYSGWLTLVDAARQRVYGGSHSVAYGPVRRFPLPEELVDELLEDPMAWLESERTAITDVIHQAAESDHSAYAWGLTFSGTVLFEAHNYLEDWHSCAMSALVAARRAGDRLGEANMLRSLGTLAIYQRKYQEAQPSLLLALKLFEECGEVHGRALVLRNLAICSRFAGDLGAARREAGQALEGFRKAEDLAGESHLLGLLAQIELELGNVPGGIALCREAIAKSREAGSTRGEMQNVYRLAEALMRQGDPAAAERACFEALALTRAESDRLGEGHALRGIGEARWRLGDPEGAEPVLRQALEAAEEVADRFLGARIQADLGCARLVGGEPRAAVDLLRSALEVFEELGAWTWRQRTSRILAAVDADGGPDGSGLRPAMSAGDLVVLMESR</sequence>
<dbReference type="Pfam" id="PF00486">
    <property type="entry name" value="Trans_reg_C"/>
    <property type="match status" value="1"/>
</dbReference>
<evidence type="ECO:0000313" key="9">
    <source>
        <dbReference type="Proteomes" id="UP001602013"/>
    </source>
</evidence>
<dbReference type="PRINTS" id="PR00364">
    <property type="entry name" value="DISEASERSIST"/>
</dbReference>
<dbReference type="PANTHER" id="PTHR35807">
    <property type="entry name" value="TRANSCRIPTIONAL REGULATOR REDD-RELATED"/>
    <property type="match status" value="1"/>
</dbReference>
<evidence type="ECO:0000256" key="6">
    <source>
        <dbReference type="SAM" id="MobiDB-lite"/>
    </source>
</evidence>
<evidence type="ECO:0000259" key="7">
    <source>
        <dbReference type="PROSITE" id="PS51755"/>
    </source>
</evidence>
<dbReference type="InterPro" id="IPR036388">
    <property type="entry name" value="WH-like_DNA-bd_sf"/>
</dbReference>
<organism evidence="8 9">
    <name type="scientific">Microtetraspora malaysiensis</name>
    <dbReference type="NCBI Taxonomy" id="161358"/>
    <lineage>
        <taxon>Bacteria</taxon>
        <taxon>Bacillati</taxon>
        <taxon>Actinomycetota</taxon>
        <taxon>Actinomycetes</taxon>
        <taxon>Streptosporangiales</taxon>
        <taxon>Streptosporangiaceae</taxon>
        <taxon>Microtetraspora</taxon>
    </lineage>
</organism>
<keyword evidence="2" id="KW-0805">Transcription regulation</keyword>
<feature type="region of interest" description="Disordered" evidence="6">
    <location>
        <begin position="248"/>
        <end position="267"/>
    </location>
</feature>
<proteinExistence type="inferred from homology"/>
<dbReference type="InterPro" id="IPR005158">
    <property type="entry name" value="BTAD"/>
</dbReference>
<dbReference type="SUPFAM" id="SSF52540">
    <property type="entry name" value="P-loop containing nucleoside triphosphate hydrolases"/>
    <property type="match status" value="1"/>
</dbReference>
<keyword evidence="4" id="KW-0804">Transcription</keyword>
<feature type="DNA-binding region" description="OmpR/PhoB-type" evidence="5">
    <location>
        <begin position="1"/>
        <end position="93"/>
    </location>
</feature>
<dbReference type="EMBL" id="JBIASD010000005">
    <property type="protein sequence ID" value="MFF3665867.1"/>
    <property type="molecule type" value="Genomic_DNA"/>
</dbReference>
<dbReference type="InterPro" id="IPR001867">
    <property type="entry name" value="OmpR/PhoB-type_DNA-bd"/>
</dbReference>
<dbReference type="Gene3D" id="1.25.40.10">
    <property type="entry name" value="Tetratricopeptide repeat domain"/>
    <property type="match status" value="2"/>
</dbReference>
<evidence type="ECO:0000256" key="4">
    <source>
        <dbReference type="ARBA" id="ARBA00023163"/>
    </source>
</evidence>
<comment type="similarity">
    <text evidence="1">Belongs to the AfsR/DnrI/RedD regulatory family.</text>
</comment>
<dbReference type="SMART" id="SM00862">
    <property type="entry name" value="Trans_reg_C"/>
    <property type="match status" value="1"/>
</dbReference>
<comment type="caution">
    <text evidence="8">The sequence shown here is derived from an EMBL/GenBank/DDBJ whole genome shotgun (WGS) entry which is preliminary data.</text>
</comment>
<evidence type="ECO:0000313" key="8">
    <source>
        <dbReference type="EMBL" id="MFF3665867.1"/>
    </source>
</evidence>
<dbReference type="InterPro" id="IPR051677">
    <property type="entry name" value="AfsR-DnrI-RedD_regulator"/>
</dbReference>
<dbReference type="Pfam" id="PF03704">
    <property type="entry name" value="BTAD"/>
    <property type="match status" value="1"/>
</dbReference>
<protein>
    <submittedName>
        <fullName evidence="8">BTAD domain-containing putative transcriptional regulator</fullName>
    </submittedName>
</protein>
<dbReference type="Gene3D" id="3.40.50.300">
    <property type="entry name" value="P-loop containing nucleotide triphosphate hydrolases"/>
    <property type="match status" value="1"/>
</dbReference>
<dbReference type="InterPro" id="IPR016032">
    <property type="entry name" value="Sig_transdc_resp-reg_C-effctor"/>
</dbReference>
<dbReference type="SUPFAM" id="SSF46894">
    <property type="entry name" value="C-terminal effector domain of the bipartite response regulators"/>
    <property type="match status" value="1"/>
</dbReference>
<dbReference type="Gene3D" id="1.10.10.10">
    <property type="entry name" value="Winged helix-like DNA-binding domain superfamily/Winged helix DNA-binding domain"/>
    <property type="match status" value="1"/>
</dbReference>
<dbReference type="InterPro" id="IPR019734">
    <property type="entry name" value="TPR_rpt"/>
</dbReference>
<dbReference type="SUPFAM" id="SSF48452">
    <property type="entry name" value="TPR-like"/>
    <property type="match status" value="3"/>
</dbReference>
<dbReference type="RefSeq" id="WP_387410078.1">
    <property type="nucleotide sequence ID" value="NZ_JBIASD010000005.1"/>
</dbReference>
<evidence type="ECO:0000256" key="3">
    <source>
        <dbReference type="ARBA" id="ARBA00023125"/>
    </source>
</evidence>
<dbReference type="InterPro" id="IPR011990">
    <property type="entry name" value="TPR-like_helical_dom_sf"/>
</dbReference>
<dbReference type="Pfam" id="PF13424">
    <property type="entry name" value="TPR_12"/>
    <property type="match status" value="1"/>
</dbReference>
<dbReference type="SMART" id="SM01043">
    <property type="entry name" value="BTAD"/>
    <property type="match status" value="1"/>
</dbReference>
<dbReference type="PANTHER" id="PTHR35807:SF1">
    <property type="entry name" value="TRANSCRIPTIONAL REGULATOR REDD"/>
    <property type="match status" value="1"/>
</dbReference>
<reference evidence="8 9" key="1">
    <citation type="submission" date="2024-10" db="EMBL/GenBank/DDBJ databases">
        <title>The Natural Products Discovery Center: Release of the First 8490 Sequenced Strains for Exploring Actinobacteria Biosynthetic Diversity.</title>
        <authorList>
            <person name="Kalkreuter E."/>
            <person name="Kautsar S.A."/>
            <person name="Yang D."/>
            <person name="Bader C.D."/>
            <person name="Teijaro C.N."/>
            <person name="Fluegel L."/>
            <person name="Davis C.M."/>
            <person name="Simpson J.R."/>
            <person name="Lauterbach L."/>
            <person name="Steele A.D."/>
            <person name="Gui C."/>
            <person name="Meng S."/>
            <person name="Li G."/>
            <person name="Viehrig K."/>
            <person name="Ye F."/>
            <person name="Su P."/>
            <person name="Kiefer A.F."/>
            <person name="Nichols A."/>
            <person name="Cepeda A.J."/>
            <person name="Yan W."/>
            <person name="Fan B."/>
            <person name="Jiang Y."/>
            <person name="Adhikari A."/>
            <person name="Zheng C.-J."/>
            <person name="Schuster L."/>
            <person name="Cowan T.M."/>
            <person name="Smanski M.J."/>
            <person name="Chevrette M.G."/>
            <person name="De Carvalho L.P.S."/>
            <person name="Shen B."/>
        </authorList>
    </citation>
    <scope>NUCLEOTIDE SEQUENCE [LARGE SCALE GENOMIC DNA]</scope>
    <source>
        <strain evidence="8 9">NPDC002173</strain>
    </source>
</reference>
<dbReference type="Proteomes" id="UP001602013">
    <property type="component" value="Unassembled WGS sequence"/>
</dbReference>
<dbReference type="InterPro" id="IPR027417">
    <property type="entry name" value="P-loop_NTPase"/>
</dbReference>
<keyword evidence="3 5" id="KW-0238">DNA-binding</keyword>
<dbReference type="PROSITE" id="PS51755">
    <property type="entry name" value="OMPR_PHOB"/>
    <property type="match status" value="1"/>
</dbReference>
<dbReference type="SMART" id="SM00028">
    <property type="entry name" value="TPR"/>
    <property type="match status" value="5"/>
</dbReference>
<evidence type="ECO:0000256" key="5">
    <source>
        <dbReference type="PROSITE-ProRule" id="PRU01091"/>
    </source>
</evidence>
<feature type="domain" description="OmpR/PhoB-type" evidence="7">
    <location>
        <begin position="1"/>
        <end position="93"/>
    </location>
</feature>
<evidence type="ECO:0000256" key="1">
    <source>
        <dbReference type="ARBA" id="ARBA00005820"/>
    </source>
</evidence>